<dbReference type="InParanoid" id="A0A167JLP1"/>
<dbReference type="AlphaFoldDB" id="A0A167JLP1"/>
<dbReference type="Pfam" id="PF12550">
    <property type="entry name" value="GCR1_C"/>
    <property type="match status" value="1"/>
</dbReference>
<dbReference type="InterPro" id="IPR022210">
    <property type="entry name" value="TF_GCR1-like"/>
</dbReference>
<dbReference type="GO" id="GO:0060963">
    <property type="term" value="P:positive regulation of ribosomal protein gene transcription by RNA polymerase II"/>
    <property type="evidence" value="ECO:0007669"/>
    <property type="project" value="TreeGrafter"/>
</dbReference>
<evidence type="ECO:0000313" key="2">
    <source>
        <dbReference type="EMBL" id="OAD66258.1"/>
    </source>
</evidence>
<dbReference type="GeneID" id="28998371"/>
<dbReference type="Proteomes" id="UP000077315">
    <property type="component" value="Unassembled WGS sequence"/>
</dbReference>
<organism evidence="2 3">
    <name type="scientific">Phycomyces blakesleeanus (strain ATCC 8743b / DSM 1359 / FGSC 10004 / NBRC 33097 / NRRL 1555)</name>
    <dbReference type="NCBI Taxonomy" id="763407"/>
    <lineage>
        <taxon>Eukaryota</taxon>
        <taxon>Fungi</taxon>
        <taxon>Fungi incertae sedis</taxon>
        <taxon>Mucoromycota</taxon>
        <taxon>Mucoromycotina</taxon>
        <taxon>Mucoromycetes</taxon>
        <taxon>Mucorales</taxon>
        <taxon>Phycomycetaceae</taxon>
        <taxon>Phycomyces</taxon>
    </lineage>
</organism>
<dbReference type="EMBL" id="KV441004">
    <property type="protein sequence ID" value="OAD66258.1"/>
    <property type="molecule type" value="Genomic_DNA"/>
</dbReference>
<dbReference type="RefSeq" id="XP_018284298.1">
    <property type="nucleotide sequence ID" value="XM_018437465.1"/>
</dbReference>
<dbReference type="VEuPathDB" id="FungiDB:PHYBLDRAFT_175311"/>
<dbReference type="GO" id="GO:0000978">
    <property type="term" value="F:RNA polymerase II cis-regulatory region sequence-specific DNA binding"/>
    <property type="evidence" value="ECO:0007669"/>
    <property type="project" value="TreeGrafter"/>
</dbReference>
<gene>
    <name evidence="2" type="ORF">PHYBLDRAFT_175311</name>
</gene>
<accession>A0A167JLP1</accession>
<dbReference type="STRING" id="763407.A0A167JLP1"/>
<reference evidence="3" key="1">
    <citation type="submission" date="2015-06" db="EMBL/GenBank/DDBJ databases">
        <title>Expansion of signal transduction pathways in fungi by whole-genome duplication.</title>
        <authorList>
            <consortium name="DOE Joint Genome Institute"/>
            <person name="Corrochano L.M."/>
            <person name="Kuo A."/>
            <person name="Marcet-Houben M."/>
            <person name="Polaino S."/>
            <person name="Salamov A."/>
            <person name="Villalobos J.M."/>
            <person name="Alvarez M.I."/>
            <person name="Avalos J."/>
            <person name="Benito E.P."/>
            <person name="Benoit I."/>
            <person name="Burger G."/>
            <person name="Camino L.P."/>
            <person name="Canovas D."/>
            <person name="Cerda-Olmedo E."/>
            <person name="Cheng J.-F."/>
            <person name="Dominguez A."/>
            <person name="Elias M."/>
            <person name="Eslava A.P."/>
            <person name="Glaser F."/>
            <person name="Grimwood J."/>
            <person name="Gutierrez G."/>
            <person name="Heitman J."/>
            <person name="Henrissat B."/>
            <person name="Iturriaga E.A."/>
            <person name="Lang B.F."/>
            <person name="Lavin J.L."/>
            <person name="Lee S."/>
            <person name="Li W."/>
            <person name="Lindquist E."/>
            <person name="Lopez-Garcia S."/>
            <person name="Luque E.M."/>
            <person name="Marcos A.T."/>
            <person name="Martin J."/>
            <person name="McCluskey K."/>
            <person name="Medina H.R."/>
            <person name="Miralles-Duran A."/>
            <person name="Miyazaki A."/>
            <person name="Munoz-Torres E."/>
            <person name="Oguiza J.A."/>
            <person name="Ohm R."/>
            <person name="Olmedo M."/>
            <person name="Orejas M."/>
            <person name="Ortiz-Castellanos L."/>
            <person name="Pisabarro A.G."/>
            <person name="Rodriguez-Romero J."/>
            <person name="Ruiz-Herrera J."/>
            <person name="Ruiz-Vazquez R."/>
            <person name="Sanz C."/>
            <person name="Schackwitz W."/>
            <person name="Schmutz J."/>
            <person name="Shahriari M."/>
            <person name="Shelest E."/>
            <person name="Silva-Franco F."/>
            <person name="Soanes D."/>
            <person name="Syed K."/>
            <person name="Tagua V.G."/>
            <person name="Talbot N.J."/>
            <person name="Thon M."/>
            <person name="De vries R.P."/>
            <person name="Wiebenga A."/>
            <person name="Yadav J.S."/>
            <person name="Braun E.L."/>
            <person name="Baker S."/>
            <person name="Garre V."/>
            <person name="Horwitz B."/>
            <person name="Torres-Martinez S."/>
            <person name="Idnurm A."/>
            <person name="Herrera-Estrella A."/>
            <person name="Gabaldon T."/>
            <person name="Grigoriev I.V."/>
        </authorList>
    </citation>
    <scope>NUCLEOTIDE SEQUENCE [LARGE SCALE GENOMIC DNA]</scope>
    <source>
        <strain evidence="3">NRRL 1555(-)</strain>
    </source>
</reference>
<feature type="domain" description="Transcription activator GCR1-like" evidence="1">
    <location>
        <begin position="77"/>
        <end position="153"/>
    </location>
</feature>
<dbReference type="PANTHER" id="PTHR37784:SF4">
    <property type="entry name" value="TRANSCRIPTION FACTOR-LIKE PROTEIN EUC1"/>
    <property type="match status" value="1"/>
</dbReference>
<evidence type="ECO:0000259" key="1">
    <source>
        <dbReference type="Pfam" id="PF12550"/>
    </source>
</evidence>
<sequence length="173" mass="19457">MLHRSLETIQAQIQPESSGLKETMQQLFTDLRDITSGRAPLSINLSVSGGPGFQTPIFTMNSEANTGGSGTSPPPRYRMSRGVKTIPDLWREWHFGLNGAKSVVELERLQPGWHSQDDTFFARRHRVIIAIKKHARESGLSEEMAMHLAEERRVLGRKTLDFLGKNQNSIFIS</sequence>
<protein>
    <recommendedName>
        <fullName evidence="1">Transcription activator GCR1-like domain-containing protein</fullName>
    </recommendedName>
</protein>
<dbReference type="OrthoDB" id="2287578at2759"/>
<dbReference type="PANTHER" id="PTHR37784">
    <property type="entry name" value="PROTEIN MSN1"/>
    <property type="match status" value="1"/>
</dbReference>
<name>A0A167JLP1_PHYB8</name>
<dbReference type="InterPro" id="IPR052146">
    <property type="entry name" value="HOT1"/>
</dbReference>
<keyword evidence="3" id="KW-1185">Reference proteome</keyword>
<dbReference type="GO" id="GO:0000981">
    <property type="term" value="F:DNA-binding transcription factor activity, RNA polymerase II-specific"/>
    <property type="evidence" value="ECO:0007669"/>
    <property type="project" value="TreeGrafter"/>
</dbReference>
<evidence type="ECO:0000313" key="3">
    <source>
        <dbReference type="Proteomes" id="UP000077315"/>
    </source>
</evidence>
<proteinExistence type="predicted"/>